<reference evidence="2 3" key="1">
    <citation type="journal article" date="2020" name="ISME J.">
        <title>Uncovering the hidden diversity of litter-decomposition mechanisms in mushroom-forming fungi.</title>
        <authorList>
            <person name="Floudas D."/>
            <person name="Bentzer J."/>
            <person name="Ahren D."/>
            <person name="Johansson T."/>
            <person name="Persson P."/>
            <person name="Tunlid A."/>
        </authorList>
    </citation>
    <scope>NUCLEOTIDE SEQUENCE [LARGE SCALE GENOMIC DNA]</scope>
    <source>
        <strain evidence="2 3">CBS 101986</strain>
    </source>
</reference>
<comment type="caution">
    <text evidence="2">The sequence shown here is derived from an EMBL/GenBank/DDBJ whole genome shotgun (WGS) entry which is preliminary data.</text>
</comment>
<evidence type="ECO:0000256" key="1">
    <source>
        <dbReference type="SAM" id="Phobius"/>
    </source>
</evidence>
<feature type="transmembrane region" description="Helical" evidence="1">
    <location>
        <begin position="185"/>
        <end position="207"/>
    </location>
</feature>
<organism evidence="2 3">
    <name type="scientific">Psilocybe cf. subviscida</name>
    <dbReference type="NCBI Taxonomy" id="2480587"/>
    <lineage>
        <taxon>Eukaryota</taxon>
        <taxon>Fungi</taxon>
        <taxon>Dikarya</taxon>
        <taxon>Basidiomycota</taxon>
        <taxon>Agaricomycotina</taxon>
        <taxon>Agaricomycetes</taxon>
        <taxon>Agaricomycetidae</taxon>
        <taxon>Agaricales</taxon>
        <taxon>Agaricineae</taxon>
        <taxon>Strophariaceae</taxon>
        <taxon>Psilocybe</taxon>
    </lineage>
</organism>
<feature type="transmembrane region" description="Helical" evidence="1">
    <location>
        <begin position="20"/>
        <end position="40"/>
    </location>
</feature>
<feature type="transmembrane region" description="Helical" evidence="1">
    <location>
        <begin position="227"/>
        <end position="247"/>
    </location>
</feature>
<feature type="transmembrane region" description="Helical" evidence="1">
    <location>
        <begin position="111"/>
        <end position="131"/>
    </location>
</feature>
<name>A0A8H5ERK6_9AGAR</name>
<keyword evidence="1" id="KW-0812">Transmembrane</keyword>
<feature type="transmembrane region" description="Helical" evidence="1">
    <location>
        <begin position="60"/>
        <end position="82"/>
    </location>
</feature>
<sequence length="345" mass="38055">MNSSWIPDEDATTLFSERAWLIGAILTGVGYGVVITLYLFCLRQLLKSKDSSNRLQRTYLIVYISLITLFGTLFLAACARMTELSFIDYRLFPGGPSAFENIEFSIPPDELGNVAFVLGNWFADALVVWRCMIIYRNCRVPTWIVMAIPCLAYLGSLTLGSLWLVQISSSASSPWLTSSINFTPPYFWLSLTLNLSMTTAIVARLLVFRWRISSALGSKFGSQYTSIAAMLIESALIYSGGALLFIVPFGLNSPLSNMFIQALSEIQIIAPLLIIYRVASGEAWSSNTTSQIMSRSKPLNNDHMIKMSALSFKTEHQESKSTGARSGPTLVNISTDAITTGDSHV</sequence>
<keyword evidence="1" id="KW-0472">Membrane</keyword>
<evidence type="ECO:0000313" key="3">
    <source>
        <dbReference type="Proteomes" id="UP000567179"/>
    </source>
</evidence>
<gene>
    <name evidence="2" type="ORF">D9619_010306</name>
</gene>
<proteinExistence type="predicted"/>
<feature type="transmembrane region" description="Helical" evidence="1">
    <location>
        <begin position="259"/>
        <end position="279"/>
    </location>
</feature>
<dbReference type="OrthoDB" id="3267806at2759"/>
<keyword evidence="3" id="KW-1185">Reference proteome</keyword>
<evidence type="ECO:0000313" key="2">
    <source>
        <dbReference type="EMBL" id="KAF5309820.1"/>
    </source>
</evidence>
<protein>
    <submittedName>
        <fullName evidence="2">Uncharacterized protein</fullName>
    </submittedName>
</protein>
<dbReference type="Proteomes" id="UP000567179">
    <property type="component" value="Unassembled WGS sequence"/>
</dbReference>
<keyword evidence="1" id="KW-1133">Transmembrane helix</keyword>
<dbReference type="AlphaFoldDB" id="A0A8H5ERK6"/>
<dbReference type="EMBL" id="JAACJJ010000058">
    <property type="protein sequence ID" value="KAF5309820.1"/>
    <property type="molecule type" value="Genomic_DNA"/>
</dbReference>
<feature type="transmembrane region" description="Helical" evidence="1">
    <location>
        <begin position="143"/>
        <end position="165"/>
    </location>
</feature>
<accession>A0A8H5ERK6</accession>